<reference evidence="1" key="1">
    <citation type="submission" date="2020-11" db="EMBL/GenBank/DDBJ databases">
        <authorList>
            <consortium name="DOE Joint Genome Institute"/>
            <person name="Ahrendt S."/>
            <person name="Riley R."/>
            <person name="Andreopoulos W."/>
            <person name="Labutti K."/>
            <person name="Pangilinan J."/>
            <person name="Ruiz-Duenas F.J."/>
            <person name="Barrasa J.M."/>
            <person name="Sanchez-Garcia M."/>
            <person name="Camarero S."/>
            <person name="Miyauchi S."/>
            <person name="Serrano A."/>
            <person name="Linde D."/>
            <person name="Babiker R."/>
            <person name="Drula E."/>
            <person name="Ayuso-Fernandez I."/>
            <person name="Pacheco R."/>
            <person name="Padilla G."/>
            <person name="Ferreira P."/>
            <person name="Barriuso J."/>
            <person name="Kellner H."/>
            <person name="Castanera R."/>
            <person name="Alfaro M."/>
            <person name="Ramirez L."/>
            <person name="Pisabarro A.G."/>
            <person name="Kuo A."/>
            <person name="Tritt A."/>
            <person name="Lipzen A."/>
            <person name="He G."/>
            <person name="Yan M."/>
            <person name="Ng V."/>
            <person name="Cullen D."/>
            <person name="Martin F."/>
            <person name="Rosso M.-N."/>
            <person name="Henrissat B."/>
            <person name="Hibbett D."/>
            <person name="Martinez A.T."/>
            <person name="Grigoriev I.V."/>
        </authorList>
    </citation>
    <scope>NUCLEOTIDE SEQUENCE</scope>
    <source>
        <strain evidence="1">CBS 506.95</strain>
    </source>
</reference>
<dbReference type="EMBL" id="MU157825">
    <property type="protein sequence ID" value="KAF9534902.1"/>
    <property type="molecule type" value="Genomic_DNA"/>
</dbReference>
<proteinExistence type="predicted"/>
<keyword evidence="2" id="KW-1185">Reference proteome</keyword>
<dbReference type="Proteomes" id="UP000807306">
    <property type="component" value="Unassembled WGS sequence"/>
</dbReference>
<accession>A0A9P6JV08</accession>
<sequence>MPSSFGDNFGTSHWFNHDFIATARSLCLLTSAAFPSGGLLTFRSCWMLSGSASQRHDSSAEVVNQRLSWKTAAIPLIVPYGRSSCRIIDSRSWQVTPAWRPVLLFGLLRSCWWNPAYKSQTNSSNLQTTSPVSLQHLIHTL</sequence>
<organism evidence="1 2">
    <name type="scientific">Crepidotus variabilis</name>
    <dbReference type="NCBI Taxonomy" id="179855"/>
    <lineage>
        <taxon>Eukaryota</taxon>
        <taxon>Fungi</taxon>
        <taxon>Dikarya</taxon>
        <taxon>Basidiomycota</taxon>
        <taxon>Agaricomycotina</taxon>
        <taxon>Agaricomycetes</taxon>
        <taxon>Agaricomycetidae</taxon>
        <taxon>Agaricales</taxon>
        <taxon>Agaricineae</taxon>
        <taxon>Crepidotaceae</taxon>
        <taxon>Crepidotus</taxon>
    </lineage>
</organism>
<comment type="caution">
    <text evidence="1">The sequence shown here is derived from an EMBL/GenBank/DDBJ whole genome shotgun (WGS) entry which is preliminary data.</text>
</comment>
<protein>
    <submittedName>
        <fullName evidence="1">Uncharacterized protein</fullName>
    </submittedName>
</protein>
<evidence type="ECO:0000313" key="2">
    <source>
        <dbReference type="Proteomes" id="UP000807306"/>
    </source>
</evidence>
<evidence type="ECO:0000313" key="1">
    <source>
        <dbReference type="EMBL" id="KAF9534902.1"/>
    </source>
</evidence>
<gene>
    <name evidence="1" type="ORF">CPB83DRAFT_221093</name>
</gene>
<dbReference type="AlphaFoldDB" id="A0A9P6JV08"/>
<name>A0A9P6JV08_9AGAR</name>